<dbReference type="GO" id="GO:0008379">
    <property type="term" value="F:thioredoxin peroxidase activity"/>
    <property type="evidence" value="ECO:0007669"/>
    <property type="project" value="InterPro"/>
</dbReference>
<feature type="domain" description="Redoxin" evidence="8">
    <location>
        <begin position="30"/>
        <end position="195"/>
    </location>
</feature>
<name>A0A151GCM4_DRECN</name>
<keyword evidence="2 7" id="KW-0575">Peroxidase</keyword>
<keyword evidence="4 7" id="KW-0560">Oxidoreductase</keyword>
<dbReference type="InterPro" id="IPR013740">
    <property type="entry name" value="Redoxin"/>
</dbReference>
<dbReference type="RefSeq" id="XP_040654147.1">
    <property type="nucleotide sequence ID" value="XM_040804043.1"/>
</dbReference>
<dbReference type="InterPro" id="IPR037944">
    <property type="entry name" value="PRX5-like"/>
</dbReference>
<keyword evidence="10" id="KW-1185">Reference proteome</keyword>
<keyword evidence="3 7" id="KW-0049">Antioxidant</keyword>
<dbReference type="InterPro" id="IPR036249">
    <property type="entry name" value="Thioredoxin-like_sf"/>
</dbReference>
<sequence>MAFRASLRPVARALPGAVRSLHSTPRALVKAGDGLPDFGGLYENSPGNQINLAKEFQSSDGYIIGVPGAFTGTCSSKHVPSYMNHPNLDKAGQVFVVSVNDPFVLGASNWTLPARRVQVQPLLPCLAIVDGVQIRFLADPTAEFTKALDLGFDAPIFGHTRSQRYALKVENGKITKTHIEPDATGADVSMADKVLGS</sequence>
<dbReference type="PANTHER" id="PTHR10430:SF39">
    <property type="entry name" value="PEROXISOMAL MEMBRANE ASSOCIATED PROTEIN 20"/>
    <property type="match status" value="1"/>
</dbReference>
<evidence type="ECO:0000256" key="7">
    <source>
        <dbReference type="RuleBase" id="RU366011"/>
    </source>
</evidence>
<evidence type="ECO:0000256" key="3">
    <source>
        <dbReference type="ARBA" id="ARBA00022862"/>
    </source>
</evidence>
<comment type="caution">
    <text evidence="9">The sequence shown here is derived from an EMBL/GenBank/DDBJ whole genome shotgun (WGS) entry which is preliminary data.</text>
</comment>
<dbReference type="Pfam" id="PF08534">
    <property type="entry name" value="Redoxin"/>
    <property type="match status" value="1"/>
</dbReference>
<accession>A0A151GCM4</accession>
<dbReference type="GeneID" id="63719398"/>
<evidence type="ECO:0000256" key="4">
    <source>
        <dbReference type="ARBA" id="ARBA00023002"/>
    </source>
</evidence>
<dbReference type="InParanoid" id="A0A151GCM4"/>
<dbReference type="SUPFAM" id="SSF52833">
    <property type="entry name" value="Thioredoxin-like"/>
    <property type="match status" value="1"/>
</dbReference>
<keyword evidence="5 7" id="KW-0676">Redox-active center</keyword>
<proteinExistence type="inferred from homology"/>
<evidence type="ECO:0000256" key="5">
    <source>
        <dbReference type="ARBA" id="ARBA00023284"/>
    </source>
</evidence>
<dbReference type="GO" id="GO:0045454">
    <property type="term" value="P:cell redox homeostasis"/>
    <property type="evidence" value="ECO:0007669"/>
    <property type="project" value="TreeGrafter"/>
</dbReference>
<dbReference type="GO" id="GO:0005829">
    <property type="term" value="C:cytosol"/>
    <property type="evidence" value="ECO:0007669"/>
    <property type="project" value="TreeGrafter"/>
</dbReference>
<evidence type="ECO:0000313" key="9">
    <source>
        <dbReference type="EMBL" id="KYK54795.1"/>
    </source>
</evidence>
<gene>
    <name evidence="9" type="ORF">DCS_06755</name>
</gene>
<dbReference type="STRING" id="98403.A0A151GCM4"/>
<comment type="function">
    <text evidence="7">Thiol-specific peroxidase that catalyzes the reduction of hydrogen peroxide and organic hydroperoxides to water and alcohols, respectively. Plays a role in cell protection against oxidative stress by detoxifying peroxides.</text>
</comment>
<organism evidence="9 10">
    <name type="scientific">Drechmeria coniospora</name>
    <name type="common">Nematophagous fungus</name>
    <name type="synonym">Meria coniospora</name>
    <dbReference type="NCBI Taxonomy" id="98403"/>
    <lineage>
        <taxon>Eukaryota</taxon>
        <taxon>Fungi</taxon>
        <taxon>Dikarya</taxon>
        <taxon>Ascomycota</taxon>
        <taxon>Pezizomycotina</taxon>
        <taxon>Sordariomycetes</taxon>
        <taxon>Hypocreomycetidae</taxon>
        <taxon>Hypocreales</taxon>
        <taxon>Ophiocordycipitaceae</taxon>
        <taxon>Drechmeria</taxon>
    </lineage>
</organism>
<evidence type="ECO:0000313" key="10">
    <source>
        <dbReference type="Proteomes" id="UP000076580"/>
    </source>
</evidence>
<feature type="active site" description="Cysteine sulfenic acid (-SOH) intermediate" evidence="6">
    <location>
        <position position="74"/>
    </location>
</feature>
<dbReference type="AlphaFoldDB" id="A0A151GCM4"/>
<dbReference type="GO" id="GO:0042744">
    <property type="term" value="P:hydrogen peroxide catabolic process"/>
    <property type="evidence" value="ECO:0007669"/>
    <property type="project" value="TreeGrafter"/>
</dbReference>
<evidence type="ECO:0000259" key="8">
    <source>
        <dbReference type="Pfam" id="PF08534"/>
    </source>
</evidence>
<dbReference type="Proteomes" id="UP000076580">
    <property type="component" value="Chromosome 03"/>
</dbReference>
<evidence type="ECO:0000256" key="6">
    <source>
        <dbReference type="PIRSR" id="PIRSR637944-1"/>
    </source>
</evidence>
<dbReference type="GO" id="GO:0034599">
    <property type="term" value="P:cellular response to oxidative stress"/>
    <property type="evidence" value="ECO:0007669"/>
    <property type="project" value="InterPro"/>
</dbReference>
<reference evidence="9 10" key="1">
    <citation type="journal article" date="2016" name="Sci. Rep.">
        <title>Insights into Adaptations to a Near-Obligate Nematode Endoparasitic Lifestyle from the Finished Genome of Drechmeria coniospora.</title>
        <authorList>
            <person name="Zhang L."/>
            <person name="Zhou Z."/>
            <person name="Guo Q."/>
            <person name="Fokkens L."/>
            <person name="Miskei M."/>
            <person name="Pocsi I."/>
            <person name="Zhang W."/>
            <person name="Chen M."/>
            <person name="Wang L."/>
            <person name="Sun Y."/>
            <person name="Donzelli B.G."/>
            <person name="Gibson D.M."/>
            <person name="Nelson D.R."/>
            <person name="Luo J.G."/>
            <person name="Rep M."/>
            <person name="Liu H."/>
            <person name="Yang S."/>
            <person name="Wang J."/>
            <person name="Krasnoff S.B."/>
            <person name="Xu Y."/>
            <person name="Molnar I."/>
            <person name="Lin M."/>
        </authorList>
    </citation>
    <scope>NUCLEOTIDE SEQUENCE [LARGE SCALE GENOMIC DNA]</scope>
    <source>
        <strain evidence="9 10">ARSEF 6962</strain>
    </source>
</reference>
<comment type="similarity">
    <text evidence="1 7">Belongs to the peroxiredoxin family. Prx5 subfamily.</text>
</comment>
<dbReference type="EMBL" id="LAYC01000003">
    <property type="protein sequence ID" value="KYK54795.1"/>
    <property type="molecule type" value="Genomic_DNA"/>
</dbReference>
<dbReference type="GO" id="GO:0005777">
    <property type="term" value="C:peroxisome"/>
    <property type="evidence" value="ECO:0007669"/>
    <property type="project" value="TreeGrafter"/>
</dbReference>
<dbReference type="GO" id="GO:0005739">
    <property type="term" value="C:mitochondrion"/>
    <property type="evidence" value="ECO:0007669"/>
    <property type="project" value="TreeGrafter"/>
</dbReference>
<dbReference type="PANTHER" id="PTHR10430">
    <property type="entry name" value="PEROXIREDOXIN"/>
    <property type="match status" value="1"/>
</dbReference>
<evidence type="ECO:0000256" key="2">
    <source>
        <dbReference type="ARBA" id="ARBA00022559"/>
    </source>
</evidence>
<dbReference type="CDD" id="cd03013">
    <property type="entry name" value="PRX5_like"/>
    <property type="match status" value="1"/>
</dbReference>
<evidence type="ECO:0000256" key="1">
    <source>
        <dbReference type="ARBA" id="ARBA00010505"/>
    </source>
</evidence>
<protein>
    <submittedName>
        <fullName evidence="9">Peroxiredoxin 5, prdx5</fullName>
    </submittedName>
</protein>
<dbReference type="Gene3D" id="3.40.30.10">
    <property type="entry name" value="Glutaredoxin"/>
    <property type="match status" value="1"/>
</dbReference>